<gene>
    <name evidence="6" type="ORF">FHS31_002140</name>
</gene>
<evidence type="ECO:0000313" key="6">
    <source>
        <dbReference type="EMBL" id="NIJ08519.1"/>
    </source>
</evidence>
<reference evidence="6 7" key="1">
    <citation type="submission" date="2020-03" db="EMBL/GenBank/DDBJ databases">
        <title>Genomic Encyclopedia of Type Strains, Phase III (KMG-III): the genomes of soil and plant-associated and newly described type strains.</title>
        <authorList>
            <person name="Whitman W."/>
        </authorList>
    </citation>
    <scope>NUCLEOTIDE SEQUENCE [LARGE SCALE GENOMIC DNA]</scope>
    <source>
        <strain evidence="6 7">CECT 8804</strain>
    </source>
</reference>
<evidence type="ECO:0000259" key="4">
    <source>
        <dbReference type="PROSITE" id="PS51077"/>
    </source>
</evidence>
<dbReference type="PROSITE" id="PS51077">
    <property type="entry name" value="HTH_ICLR"/>
    <property type="match status" value="1"/>
</dbReference>
<name>A0ABX0TUZ2_9SPHN</name>
<dbReference type="EMBL" id="JAAOZC010000005">
    <property type="protein sequence ID" value="NIJ08519.1"/>
    <property type="molecule type" value="Genomic_DNA"/>
</dbReference>
<sequence>MSECDGQGSDRRGIQSIEIGLRVIDALRTSPGPLSLKALAAAADLPISNCHRYCVSFVRSGYMQQHTPSGRYDLGPRLLQAGLAALARIDAVAIATEALEALVDETGSTGQLAVWGDRGPTVIRWIAGRAAVRASITVGAVLPLLTSATGRVFLGFLPRRQTAALAAHEAMAGGGDPDALAAQVSALGTGHVSNDHIPGLSAVAAPILDAFGEAAAVVTLVGAREGIAQHAVERLRVAAATASARLGWQPPEAIAS</sequence>
<dbReference type="InterPro" id="IPR005471">
    <property type="entry name" value="Tscrpt_reg_IclR_N"/>
</dbReference>
<dbReference type="GO" id="GO:0003677">
    <property type="term" value="F:DNA binding"/>
    <property type="evidence" value="ECO:0007669"/>
    <property type="project" value="UniProtKB-KW"/>
</dbReference>
<dbReference type="PANTHER" id="PTHR30136">
    <property type="entry name" value="HELIX-TURN-HELIX TRANSCRIPTIONAL REGULATOR, ICLR FAMILY"/>
    <property type="match status" value="1"/>
</dbReference>
<dbReference type="SUPFAM" id="SSF55781">
    <property type="entry name" value="GAF domain-like"/>
    <property type="match status" value="1"/>
</dbReference>
<evidence type="ECO:0000313" key="7">
    <source>
        <dbReference type="Proteomes" id="UP000727456"/>
    </source>
</evidence>
<dbReference type="InterPro" id="IPR029016">
    <property type="entry name" value="GAF-like_dom_sf"/>
</dbReference>
<comment type="caution">
    <text evidence="6">The sequence shown here is derived from an EMBL/GenBank/DDBJ whole genome shotgun (WGS) entry which is preliminary data.</text>
</comment>
<dbReference type="Pfam" id="PF01614">
    <property type="entry name" value="IclR_C"/>
    <property type="match status" value="1"/>
</dbReference>
<evidence type="ECO:0000259" key="5">
    <source>
        <dbReference type="PROSITE" id="PS51078"/>
    </source>
</evidence>
<proteinExistence type="predicted"/>
<evidence type="ECO:0000256" key="1">
    <source>
        <dbReference type="ARBA" id="ARBA00023015"/>
    </source>
</evidence>
<dbReference type="RefSeq" id="WP_167073373.1">
    <property type="nucleotide sequence ID" value="NZ_JAAOZC010000005.1"/>
</dbReference>
<dbReference type="Gene3D" id="3.30.450.40">
    <property type="match status" value="1"/>
</dbReference>
<feature type="domain" description="HTH iclR-type" evidence="4">
    <location>
        <begin position="14"/>
        <end position="76"/>
    </location>
</feature>
<evidence type="ECO:0000256" key="3">
    <source>
        <dbReference type="ARBA" id="ARBA00023163"/>
    </source>
</evidence>
<keyword evidence="7" id="KW-1185">Reference proteome</keyword>
<dbReference type="InterPro" id="IPR014757">
    <property type="entry name" value="Tscrpt_reg_IclR_C"/>
</dbReference>
<dbReference type="InterPro" id="IPR036390">
    <property type="entry name" value="WH_DNA-bd_sf"/>
</dbReference>
<accession>A0ABX0TUZ2</accession>
<dbReference type="SMART" id="SM00346">
    <property type="entry name" value="HTH_ICLR"/>
    <property type="match status" value="1"/>
</dbReference>
<keyword evidence="1" id="KW-0805">Transcription regulation</keyword>
<dbReference type="Proteomes" id="UP000727456">
    <property type="component" value="Unassembled WGS sequence"/>
</dbReference>
<keyword evidence="2 6" id="KW-0238">DNA-binding</keyword>
<dbReference type="InterPro" id="IPR036388">
    <property type="entry name" value="WH-like_DNA-bd_sf"/>
</dbReference>
<keyword evidence="3" id="KW-0804">Transcription</keyword>
<dbReference type="PROSITE" id="PS51078">
    <property type="entry name" value="ICLR_ED"/>
    <property type="match status" value="1"/>
</dbReference>
<dbReference type="InterPro" id="IPR050707">
    <property type="entry name" value="HTH_MetabolicPath_Reg"/>
</dbReference>
<feature type="domain" description="IclR-ED" evidence="5">
    <location>
        <begin position="77"/>
        <end position="248"/>
    </location>
</feature>
<dbReference type="PANTHER" id="PTHR30136:SF8">
    <property type="entry name" value="TRANSCRIPTIONAL REGULATORY PROTEIN"/>
    <property type="match status" value="1"/>
</dbReference>
<protein>
    <submittedName>
        <fullName evidence="6">DNA-binding IclR family transcriptional regulator</fullName>
    </submittedName>
</protein>
<organism evidence="6 7">
    <name type="scientific">Sphingomonas vulcanisoli</name>
    <dbReference type="NCBI Taxonomy" id="1658060"/>
    <lineage>
        <taxon>Bacteria</taxon>
        <taxon>Pseudomonadati</taxon>
        <taxon>Pseudomonadota</taxon>
        <taxon>Alphaproteobacteria</taxon>
        <taxon>Sphingomonadales</taxon>
        <taxon>Sphingomonadaceae</taxon>
        <taxon>Sphingomonas</taxon>
    </lineage>
</organism>
<dbReference type="Pfam" id="PF09339">
    <property type="entry name" value="HTH_IclR"/>
    <property type="match status" value="1"/>
</dbReference>
<dbReference type="Gene3D" id="1.10.10.10">
    <property type="entry name" value="Winged helix-like DNA-binding domain superfamily/Winged helix DNA-binding domain"/>
    <property type="match status" value="1"/>
</dbReference>
<evidence type="ECO:0000256" key="2">
    <source>
        <dbReference type="ARBA" id="ARBA00023125"/>
    </source>
</evidence>
<dbReference type="SUPFAM" id="SSF46785">
    <property type="entry name" value="Winged helix' DNA-binding domain"/>
    <property type="match status" value="1"/>
</dbReference>